<evidence type="ECO:0000313" key="1">
    <source>
        <dbReference type="EMBL" id="KAK1148846.1"/>
    </source>
</evidence>
<proteinExistence type="predicted"/>
<keyword evidence="2" id="KW-1185">Reference proteome</keyword>
<name>A0ACC3BDJ3_9EURO</name>
<gene>
    <name evidence="1" type="ORF">N8T08_008731</name>
</gene>
<dbReference type="Proteomes" id="UP001177260">
    <property type="component" value="Unassembled WGS sequence"/>
</dbReference>
<organism evidence="1 2">
    <name type="scientific">Aspergillus melleus</name>
    <dbReference type="NCBI Taxonomy" id="138277"/>
    <lineage>
        <taxon>Eukaryota</taxon>
        <taxon>Fungi</taxon>
        <taxon>Dikarya</taxon>
        <taxon>Ascomycota</taxon>
        <taxon>Pezizomycotina</taxon>
        <taxon>Eurotiomycetes</taxon>
        <taxon>Eurotiomycetidae</taxon>
        <taxon>Eurotiales</taxon>
        <taxon>Aspergillaceae</taxon>
        <taxon>Aspergillus</taxon>
        <taxon>Aspergillus subgen. Circumdati</taxon>
    </lineage>
</organism>
<sequence>MAPIRVGLIGLPGAPADKYEGANWTAIAHLPYLTKTPHYEIVALLNSSAESARAAVQKYHLPDKTRTYGDPADLANDPDVDLVVCSVRVDRHFQTVKPSLVAGKTVFVEWPLDRNAQVAREMTALAAKHQAKTIVGLQSGMAPILHKVREVLKSDAIGRVVSSWFVGSAGNDLDRGSRVMRYFLDREVGGSMMSIHVGHGIETVTTVLGEFNSFNSSIAITRPTLDIVGTSTDSDGEVLEKNALNTVPDNILIYGTAGESNAPVQLTIHAGKEFPGTPRLDWRIQGERGWIRVTSPYLFLNVGHPETKVQIYRNETGQTEEIVADGDEWDALSTTAQNIARLYEAYRKDEWYPSFEWALKRHEAIEGMWKRFDAHQK</sequence>
<evidence type="ECO:0000313" key="2">
    <source>
        <dbReference type="Proteomes" id="UP001177260"/>
    </source>
</evidence>
<reference evidence="1 2" key="1">
    <citation type="journal article" date="2023" name="ACS Omega">
        <title>Identification of the Neoaspergillic Acid Biosynthesis Gene Cluster by Establishing an In Vitro CRISPR-Ribonucleoprotein Genetic System in Aspergillus melleus.</title>
        <authorList>
            <person name="Yuan B."/>
            <person name="Grau M.F."/>
            <person name="Murata R.M."/>
            <person name="Torok T."/>
            <person name="Venkateswaran K."/>
            <person name="Stajich J.E."/>
            <person name="Wang C.C.C."/>
        </authorList>
    </citation>
    <scope>NUCLEOTIDE SEQUENCE [LARGE SCALE GENOMIC DNA]</scope>
    <source>
        <strain evidence="1 2">IMV 1140</strain>
    </source>
</reference>
<protein>
    <submittedName>
        <fullName evidence="1">Uncharacterized protein</fullName>
    </submittedName>
</protein>
<accession>A0ACC3BDJ3</accession>
<dbReference type="EMBL" id="JAOPJF010000006">
    <property type="protein sequence ID" value="KAK1148846.1"/>
    <property type="molecule type" value="Genomic_DNA"/>
</dbReference>
<comment type="caution">
    <text evidence="1">The sequence shown here is derived from an EMBL/GenBank/DDBJ whole genome shotgun (WGS) entry which is preliminary data.</text>
</comment>